<name>A0A7W4LJ55_9GAMM</name>
<evidence type="ECO:0000256" key="8">
    <source>
        <dbReference type="SAM" id="Coils"/>
    </source>
</evidence>
<dbReference type="PROSITE" id="PS50839">
    <property type="entry name" value="CHASE"/>
    <property type="match status" value="1"/>
</dbReference>
<evidence type="ECO:0000259" key="11">
    <source>
        <dbReference type="PROSITE" id="PS50839"/>
    </source>
</evidence>
<accession>A0A7W4LJ55</accession>
<dbReference type="InterPro" id="IPR006189">
    <property type="entry name" value="CHASE_dom"/>
</dbReference>
<evidence type="ECO:0000256" key="7">
    <source>
        <dbReference type="ARBA" id="ARBA00034247"/>
    </source>
</evidence>
<evidence type="ECO:0000259" key="9">
    <source>
        <dbReference type="PROSITE" id="PS50112"/>
    </source>
</evidence>
<feature type="domain" description="GGDEF" evidence="12">
    <location>
        <begin position="474"/>
        <end position="610"/>
    </location>
</feature>
<dbReference type="PROSITE" id="PS50887">
    <property type="entry name" value="GGDEF"/>
    <property type="match status" value="1"/>
</dbReference>
<dbReference type="GO" id="GO:0052621">
    <property type="term" value="F:diguanylate cyclase activity"/>
    <property type="evidence" value="ECO:0007669"/>
    <property type="project" value="UniProtKB-EC"/>
</dbReference>
<evidence type="ECO:0000256" key="2">
    <source>
        <dbReference type="ARBA" id="ARBA00004533"/>
    </source>
</evidence>
<dbReference type="InterPro" id="IPR050469">
    <property type="entry name" value="Diguanylate_Cyclase"/>
</dbReference>
<dbReference type="GO" id="GO:0005886">
    <property type="term" value="C:plasma membrane"/>
    <property type="evidence" value="ECO:0007669"/>
    <property type="project" value="UniProtKB-SubCell"/>
</dbReference>
<dbReference type="InterPro" id="IPR000160">
    <property type="entry name" value="GGDEF_dom"/>
</dbReference>
<dbReference type="Proteomes" id="UP000542720">
    <property type="component" value="Unassembled WGS sequence"/>
</dbReference>
<evidence type="ECO:0000259" key="10">
    <source>
        <dbReference type="PROSITE" id="PS50113"/>
    </source>
</evidence>
<dbReference type="RefSeq" id="WP_183087561.1">
    <property type="nucleotide sequence ID" value="NZ_JACJUD010000001.1"/>
</dbReference>
<dbReference type="SUPFAM" id="SSF55785">
    <property type="entry name" value="PYP-like sensor domain (PAS domain)"/>
    <property type="match status" value="1"/>
</dbReference>
<dbReference type="FunFam" id="3.30.70.270:FF:000001">
    <property type="entry name" value="Diguanylate cyclase domain protein"/>
    <property type="match status" value="1"/>
</dbReference>
<dbReference type="SMART" id="SM00267">
    <property type="entry name" value="GGDEF"/>
    <property type="match status" value="1"/>
</dbReference>
<dbReference type="GO" id="GO:1902201">
    <property type="term" value="P:negative regulation of bacterial-type flagellum-dependent cell motility"/>
    <property type="evidence" value="ECO:0007669"/>
    <property type="project" value="TreeGrafter"/>
</dbReference>
<feature type="coiled-coil region" evidence="8">
    <location>
        <begin position="290"/>
        <end position="317"/>
    </location>
</feature>
<dbReference type="Gene3D" id="3.30.70.270">
    <property type="match status" value="1"/>
</dbReference>
<keyword evidence="8" id="KW-0175">Coiled coil</keyword>
<evidence type="ECO:0000256" key="5">
    <source>
        <dbReference type="ARBA" id="ARBA00022989"/>
    </source>
</evidence>
<proteinExistence type="predicted"/>
<dbReference type="AlphaFoldDB" id="A0A7W4LJ55"/>
<evidence type="ECO:0000259" key="12">
    <source>
        <dbReference type="PROSITE" id="PS50887"/>
    </source>
</evidence>
<dbReference type="Pfam" id="PF03924">
    <property type="entry name" value="CHASE"/>
    <property type="match status" value="1"/>
</dbReference>
<evidence type="ECO:0000256" key="3">
    <source>
        <dbReference type="ARBA" id="ARBA00012528"/>
    </source>
</evidence>
<evidence type="ECO:0000313" key="13">
    <source>
        <dbReference type="EMBL" id="MBB2494002.1"/>
    </source>
</evidence>
<reference evidence="13 14" key="1">
    <citation type="submission" date="2020-08" db="EMBL/GenBank/DDBJ databases">
        <authorList>
            <person name="Kim C.M."/>
        </authorList>
    </citation>
    <scope>NUCLEOTIDE SEQUENCE [LARGE SCALE GENOMIC DNA]</scope>
    <source>
        <strain evidence="13 14">UL070</strain>
    </source>
</reference>
<dbReference type="PROSITE" id="PS50113">
    <property type="entry name" value="PAC"/>
    <property type="match status" value="1"/>
</dbReference>
<dbReference type="PROSITE" id="PS50112">
    <property type="entry name" value="PAS"/>
    <property type="match status" value="1"/>
</dbReference>
<dbReference type="InterPro" id="IPR029787">
    <property type="entry name" value="Nucleotide_cyclase"/>
</dbReference>
<evidence type="ECO:0000313" key="14">
    <source>
        <dbReference type="Proteomes" id="UP000542720"/>
    </source>
</evidence>
<feature type="domain" description="CHASE" evidence="11">
    <location>
        <begin position="109"/>
        <end position="198"/>
    </location>
</feature>
<dbReference type="GO" id="GO:0007165">
    <property type="term" value="P:signal transduction"/>
    <property type="evidence" value="ECO:0007669"/>
    <property type="project" value="UniProtKB-ARBA"/>
</dbReference>
<organism evidence="13 14">
    <name type="scientific">Aquipseudomonas ullengensis</name>
    <dbReference type="NCBI Taxonomy" id="2759166"/>
    <lineage>
        <taxon>Bacteria</taxon>
        <taxon>Pseudomonadati</taxon>
        <taxon>Pseudomonadota</taxon>
        <taxon>Gammaproteobacteria</taxon>
        <taxon>Pseudomonadales</taxon>
        <taxon>Pseudomonadaceae</taxon>
        <taxon>Aquipseudomonas</taxon>
    </lineage>
</organism>
<dbReference type="EMBL" id="JACJUD010000001">
    <property type="protein sequence ID" value="MBB2494002.1"/>
    <property type="molecule type" value="Genomic_DNA"/>
</dbReference>
<dbReference type="NCBIfam" id="TIGR00229">
    <property type="entry name" value="sensory_box"/>
    <property type="match status" value="1"/>
</dbReference>
<dbReference type="InterPro" id="IPR000014">
    <property type="entry name" value="PAS"/>
</dbReference>
<keyword evidence="6" id="KW-0472">Membrane</keyword>
<dbReference type="NCBIfam" id="TIGR00254">
    <property type="entry name" value="GGDEF"/>
    <property type="match status" value="1"/>
</dbReference>
<evidence type="ECO:0000256" key="4">
    <source>
        <dbReference type="ARBA" id="ARBA00022692"/>
    </source>
</evidence>
<comment type="cofactor">
    <cofactor evidence="1">
        <name>Mg(2+)</name>
        <dbReference type="ChEBI" id="CHEBI:18420"/>
    </cofactor>
</comment>
<gene>
    <name evidence="13" type="ORF">H3H51_03160</name>
</gene>
<dbReference type="GO" id="GO:0043709">
    <property type="term" value="P:cell adhesion involved in single-species biofilm formation"/>
    <property type="evidence" value="ECO:0007669"/>
    <property type="project" value="TreeGrafter"/>
</dbReference>
<dbReference type="InterPro" id="IPR035965">
    <property type="entry name" value="PAS-like_dom_sf"/>
</dbReference>
<dbReference type="CDD" id="cd01949">
    <property type="entry name" value="GGDEF"/>
    <property type="match status" value="1"/>
</dbReference>
<dbReference type="PANTHER" id="PTHR45138">
    <property type="entry name" value="REGULATORY COMPONENTS OF SENSORY TRANSDUCTION SYSTEM"/>
    <property type="match status" value="1"/>
</dbReference>
<keyword evidence="5" id="KW-1133">Transmembrane helix</keyword>
<comment type="subcellular location">
    <subcellularLocation>
        <location evidence="2">Cell inner membrane</location>
    </subcellularLocation>
</comment>
<feature type="domain" description="PAS" evidence="9">
    <location>
        <begin position="314"/>
        <end position="360"/>
    </location>
</feature>
<keyword evidence="14" id="KW-1185">Reference proteome</keyword>
<evidence type="ECO:0000256" key="1">
    <source>
        <dbReference type="ARBA" id="ARBA00001946"/>
    </source>
</evidence>
<dbReference type="SUPFAM" id="SSF55073">
    <property type="entry name" value="Nucleotide cyclase"/>
    <property type="match status" value="1"/>
</dbReference>
<dbReference type="Pfam" id="PF00990">
    <property type="entry name" value="GGDEF"/>
    <property type="match status" value="1"/>
</dbReference>
<dbReference type="Gene3D" id="3.30.450.350">
    <property type="entry name" value="CHASE domain"/>
    <property type="match status" value="1"/>
</dbReference>
<dbReference type="EC" id="2.7.7.65" evidence="3"/>
<dbReference type="SMART" id="SM01079">
    <property type="entry name" value="CHASE"/>
    <property type="match status" value="1"/>
</dbReference>
<comment type="caution">
    <text evidence="13">The sequence shown here is derived from an EMBL/GenBank/DDBJ whole genome shotgun (WGS) entry which is preliminary data.</text>
</comment>
<dbReference type="InterPro" id="IPR043128">
    <property type="entry name" value="Rev_trsase/Diguanyl_cyclase"/>
</dbReference>
<sequence length="625" mass="70593">MRARPVWPARLALTLLLLALCLASFMLWRQLESSQQERLREHVNFQAHALARQLESNLHGEVDSLQRIARLWNSLGRLPQQAWEKEATLALADFPAYQSIQWVGADLRMRWLLPLEGNEAAVNFQLSADHPNYPLAMQARNSGEQRFSNSFQLVQGGRGFVLYTPLYLRNNQGERQFDGFLQGVFRVEPLMSELLANLDKGDFSVRLLENGQRIYSREQPDNLALLTQQVPIALLNNRNFSLQLSPTQALLQRLNTPLPQVVLGASLAISLLLVAALAQALTSAQRAQALQLANQRLQVEANRREHTEQELRDSRERLQLVLDLTDSSHDSLFIFDTQSRELLHMNQATYASLGYHPEQFAQLLRDNPEQLLPGFYAWLELVRSAQRDNQSRIFQREMRRRDGSSQPAEINTQLVQLGEREYLIGLSRDNSERLQLEARLQRLSQLDGLTGLYNRRFFDQQLQGEWRRLRRIGAPLTLLMLDIDHFKAYNDALGHLAGDDALRKVGATLQDCLQREGDVACRYGGEEFAMILANTGIEGGEHMAARVHELIAALDIAHPASPQGRLTLSIGLAMAEPVSEEQAASLVAHSDQALYLAKHEGRNRTCIWSPGMARQPAPPQDGVTG</sequence>
<feature type="domain" description="PAC" evidence="10">
    <location>
        <begin position="392"/>
        <end position="442"/>
    </location>
</feature>
<dbReference type="Gene3D" id="3.30.450.20">
    <property type="entry name" value="PAS domain"/>
    <property type="match status" value="1"/>
</dbReference>
<keyword evidence="4" id="KW-0812">Transmembrane</keyword>
<dbReference type="PANTHER" id="PTHR45138:SF9">
    <property type="entry name" value="DIGUANYLATE CYCLASE DGCM-RELATED"/>
    <property type="match status" value="1"/>
</dbReference>
<evidence type="ECO:0000256" key="6">
    <source>
        <dbReference type="ARBA" id="ARBA00023136"/>
    </source>
</evidence>
<dbReference type="InterPro" id="IPR042240">
    <property type="entry name" value="CHASE_sf"/>
</dbReference>
<protein>
    <recommendedName>
        <fullName evidence="3">diguanylate cyclase</fullName>
        <ecNumber evidence="3">2.7.7.65</ecNumber>
    </recommendedName>
</protein>
<dbReference type="InterPro" id="IPR000700">
    <property type="entry name" value="PAS-assoc_C"/>
</dbReference>
<comment type="catalytic activity">
    <reaction evidence="7">
        <text>2 GTP = 3',3'-c-di-GMP + 2 diphosphate</text>
        <dbReference type="Rhea" id="RHEA:24898"/>
        <dbReference type="ChEBI" id="CHEBI:33019"/>
        <dbReference type="ChEBI" id="CHEBI:37565"/>
        <dbReference type="ChEBI" id="CHEBI:58805"/>
        <dbReference type="EC" id="2.7.7.65"/>
    </reaction>
</comment>